<feature type="region of interest" description="Disordered" evidence="1">
    <location>
        <begin position="43"/>
        <end position="74"/>
    </location>
</feature>
<keyword evidence="3" id="KW-1185">Reference proteome</keyword>
<organism evidence="2 3">
    <name type="scientific">Armillaria ostoyae</name>
    <name type="common">Armillaria root rot fungus</name>
    <dbReference type="NCBI Taxonomy" id="47428"/>
    <lineage>
        <taxon>Eukaryota</taxon>
        <taxon>Fungi</taxon>
        <taxon>Dikarya</taxon>
        <taxon>Basidiomycota</taxon>
        <taxon>Agaricomycotina</taxon>
        <taxon>Agaricomycetes</taxon>
        <taxon>Agaricomycetidae</taxon>
        <taxon>Agaricales</taxon>
        <taxon>Marasmiineae</taxon>
        <taxon>Physalacriaceae</taxon>
        <taxon>Armillaria</taxon>
    </lineage>
</organism>
<sequence>MSLEDLLSALISSGYEPCPTEPTPPGNDLPWTAYPELSHYFENASPLSSTSSSNSDDSLQSQSESPPNVQPTDVAFALPDASSFGDLRISSTGAFFDGINTEMYATNALVARACSDTPVTRQSSSTPNFEPTDVASTIPGASRRDSNSPLSSTSSSNSDTSLQSPSASPPNLQPSEVAFILPDASESLDALDLWSTDARFDGINGGTDTTNTYRDHTVDDFGFLDPPQVEADTTKDVWDHRIDYRIVGGDYDGMGFSTIAGSISPDTNSRASAQGSTFDEVYPLSSVRGGDDFGFHSQGNGAYGLDTSPPSCTTHADADRQELGDNARLRTSNTYLEPPQIVLPCSSQVYIPRQESEDMRDSVSKYLAGESRPYFENTIVTPPLNSITFNIPASTQVNADSLISRPSTETLTSASLLPAAEESSHGRPHAVPSTTSVYRPFLDAYAVASSSKTILNQAFEQDQASDQAVAITDAKFNSFGRIGRSTVSKGEPKKPKRKPYQKSTPGVKKSKREMQPPPSESHRFTDGRYKYERLTNFEIEELLKIYNVTADEIPSIFYGLRRQHTPDTLYTCPMDKARFTLAQFEVHCMEHHSTVFCDPACPNRGNRESKNHTNICQWFVTCTAHSSYQSVDSASVAIKHFEDAHLRPHALECAHCGSVHKGVRSLFKHMEEGAGCENMTKWRRR</sequence>
<feature type="compositionally biased region" description="Polar residues" evidence="1">
    <location>
        <begin position="118"/>
        <end position="129"/>
    </location>
</feature>
<evidence type="ECO:0000256" key="1">
    <source>
        <dbReference type="SAM" id="MobiDB-lite"/>
    </source>
</evidence>
<evidence type="ECO:0000313" key="3">
    <source>
        <dbReference type="Proteomes" id="UP000219338"/>
    </source>
</evidence>
<proteinExistence type="predicted"/>
<feature type="region of interest" description="Disordered" evidence="1">
    <location>
        <begin position="482"/>
        <end position="526"/>
    </location>
</feature>
<evidence type="ECO:0000313" key="2">
    <source>
        <dbReference type="EMBL" id="SJL13352.1"/>
    </source>
</evidence>
<feature type="compositionally biased region" description="Low complexity" evidence="1">
    <location>
        <begin position="147"/>
        <end position="166"/>
    </location>
</feature>
<gene>
    <name evidence="2" type="ORF">ARMOST_16794</name>
</gene>
<accession>A0A284RX90</accession>
<dbReference type="OMA" id="RPYFENT"/>
<dbReference type="AlphaFoldDB" id="A0A284RX90"/>
<dbReference type="EMBL" id="FUEG01000019">
    <property type="protein sequence ID" value="SJL13352.1"/>
    <property type="molecule type" value="Genomic_DNA"/>
</dbReference>
<feature type="region of interest" description="Disordered" evidence="1">
    <location>
        <begin position="118"/>
        <end position="174"/>
    </location>
</feature>
<dbReference type="OrthoDB" id="3011067at2759"/>
<feature type="region of interest" description="Disordered" evidence="1">
    <location>
        <begin position="13"/>
        <end position="32"/>
    </location>
</feature>
<reference evidence="3" key="1">
    <citation type="journal article" date="2017" name="Nat. Ecol. Evol.">
        <title>Genome expansion and lineage-specific genetic innovations in the forest pathogenic fungi Armillaria.</title>
        <authorList>
            <person name="Sipos G."/>
            <person name="Prasanna A.N."/>
            <person name="Walter M.C."/>
            <person name="O'Connor E."/>
            <person name="Balint B."/>
            <person name="Krizsan K."/>
            <person name="Kiss B."/>
            <person name="Hess J."/>
            <person name="Varga T."/>
            <person name="Slot J."/>
            <person name="Riley R."/>
            <person name="Boka B."/>
            <person name="Rigling D."/>
            <person name="Barry K."/>
            <person name="Lee J."/>
            <person name="Mihaltcheva S."/>
            <person name="LaButti K."/>
            <person name="Lipzen A."/>
            <person name="Waldron R."/>
            <person name="Moloney N.M."/>
            <person name="Sperisen C."/>
            <person name="Kredics L."/>
            <person name="Vagvoelgyi C."/>
            <person name="Patrignani A."/>
            <person name="Fitzpatrick D."/>
            <person name="Nagy I."/>
            <person name="Doyle S."/>
            <person name="Anderson J.B."/>
            <person name="Grigoriev I.V."/>
            <person name="Gueldener U."/>
            <person name="Muensterkoetter M."/>
            <person name="Nagy L.G."/>
        </authorList>
    </citation>
    <scope>NUCLEOTIDE SEQUENCE [LARGE SCALE GENOMIC DNA]</scope>
    <source>
        <strain evidence="3">C18/9</strain>
    </source>
</reference>
<feature type="compositionally biased region" description="Low complexity" evidence="1">
    <location>
        <begin position="43"/>
        <end position="66"/>
    </location>
</feature>
<name>A0A284RX90_ARMOS</name>
<protein>
    <submittedName>
        <fullName evidence="2">Uncharacterized protein</fullName>
    </submittedName>
</protein>
<dbReference type="Proteomes" id="UP000219338">
    <property type="component" value="Unassembled WGS sequence"/>
</dbReference>